<dbReference type="AlphaFoldDB" id="A0A3D8K5C4"/>
<evidence type="ECO:0008006" key="4">
    <source>
        <dbReference type="Google" id="ProtNLM"/>
    </source>
</evidence>
<evidence type="ECO:0000313" key="2">
    <source>
        <dbReference type="EMBL" id="RDV00421.1"/>
    </source>
</evidence>
<feature type="signal peptide" evidence="1">
    <location>
        <begin position="1"/>
        <end position="33"/>
    </location>
</feature>
<feature type="chain" id="PRO_5017551849" description="Amino acid ABC transporter substrate-binding protein" evidence="1">
    <location>
        <begin position="34"/>
        <end position="298"/>
    </location>
</feature>
<keyword evidence="3" id="KW-1185">Reference proteome</keyword>
<gene>
    <name evidence="2" type="ORF">DWV00_01095</name>
</gene>
<reference evidence="2 3" key="1">
    <citation type="submission" date="2018-08" db="EMBL/GenBank/DDBJ databases">
        <title>Paraburkholderia sp. DHOM06 isolated from forest soil.</title>
        <authorList>
            <person name="Gao Z.-H."/>
            <person name="Qiu L.-H."/>
        </authorList>
    </citation>
    <scope>NUCLEOTIDE SEQUENCE [LARGE SCALE GENOMIC DNA]</scope>
    <source>
        <strain evidence="2 3">DHOM06</strain>
    </source>
</reference>
<accession>A0A3D8K5C4</accession>
<proteinExistence type="predicted"/>
<dbReference type="OrthoDB" id="547680at2"/>
<protein>
    <recommendedName>
        <fullName evidence="4">Amino acid ABC transporter substrate-binding protein</fullName>
    </recommendedName>
</protein>
<evidence type="ECO:0000313" key="3">
    <source>
        <dbReference type="Proteomes" id="UP000256838"/>
    </source>
</evidence>
<keyword evidence="1" id="KW-0732">Signal</keyword>
<dbReference type="EMBL" id="QRGA01000001">
    <property type="protein sequence ID" value="RDV00421.1"/>
    <property type="molecule type" value="Genomic_DNA"/>
</dbReference>
<evidence type="ECO:0000256" key="1">
    <source>
        <dbReference type="SAM" id="SignalP"/>
    </source>
</evidence>
<name>A0A3D8K5C4_9BURK</name>
<organism evidence="2 3">
    <name type="scientific">Trinickia dinghuensis</name>
    <dbReference type="NCBI Taxonomy" id="2291023"/>
    <lineage>
        <taxon>Bacteria</taxon>
        <taxon>Pseudomonadati</taxon>
        <taxon>Pseudomonadota</taxon>
        <taxon>Betaproteobacteria</taxon>
        <taxon>Burkholderiales</taxon>
        <taxon>Burkholderiaceae</taxon>
        <taxon>Trinickia</taxon>
    </lineage>
</organism>
<comment type="caution">
    <text evidence="2">The sequence shown here is derived from an EMBL/GenBank/DDBJ whole genome shotgun (WGS) entry which is preliminary data.</text>
</comment>
<dbReference type="SUPFAM" id="SSF53850">
    <property type="entry name" value="Periplasmic binding protein-like II"/>
    <property type="match status" value="1"/>
</dbReference>
<dbReference type="RefSeq" id="WP_115531691.1">
    <property type="nucleotide sequence ID" value="NZ_QRGA01000001.1"/>
</dbReference>
<dbReference type="Proteomes" id="UP000256838">
    <property type="component" value="Unassembled WGS sequence"/>
</dbReference>
<dbReference type="Gene3D" id="3.40.190.10">
    <property type="entry name" value="Periplasmic binding protein-like II"/>
    <property type="match status" value="2"/>
</dbReference>
<sequence>MIRVSPSVVRYVRGFVALAAACMLGFAAAPAQAEHFDIVYPRAAKSDDPRPVFAKAVLDLAMREAHADYTIRESSDVMQRERAMRELANGNAVNLGWFSMSAKDEARLRPIRIPIYRGLIGYRVLLIRKDRQPEFDKIETLAQLKALTGGQGLGWVDTGILRDAGLDVETATYDSLFRMTEAGRIDYFPRGVVEAWTELQAQRAGNPDLAVENHLLLVYRSDTIFYTSKRDERLARTIEAGLRAAYRDGSYMRLFDSQHCVKQVFERALLAHRTIIYLDNRYLSEADRDIPSEYWMPR</sequence>